<organism evidence="1">
    <name type="scientific">Xenopus tropicalis</name>
    <name type="common">Western clawed frog</name>
    <name type="synonym">Silurana tropicalis</name>
    <dbReference type="NCBI Taxonomy" id="8364"/>
    <lineage>
        <taxon>Eukaryota</taxon>
        <taxon>Metazoa</taxon>
        <taxon>Chordata</taxon>
        <taxon>Craniata</taxon>
        <taxon>Vertebrata</taxon>
        <taxon>Euteleostomi</taxon>
        <taxon>Amphibia</taxon>
        <taxon>Batrachia</taxon>
        <taxon>Anura</taxon>
        <taxon>Pipoidea</taxon>
        <taxon>Pipidae</taxon>
        <taxon>Xenopodinae</taxon>
        <taxon>Xenopus</taxon>
        <taxon>Silurana</taxon>
    </lineage>
</organism>
<evidence type="ECO:0000313" key="1">
    <source>
        <dbReference type="EMBL" id="OCA17466.1"/>
    </source>
</evidence>
<dbReference type="AlphaFoldDB" id="A0A1B8Y3E7"/>
<accession>A0A1B8Y3E7</accession>
<gene>
    <name evidence="1" type="ORF">XENTR_v90027112mg</name>
</gene>
<dbReference type="EMBL" id="KV460496">
    <property type="protein sequence ID" value="OCA17466.1"/>
    <property type="molecule type" value="Genomic_DNA"/>
</dbReference>
<proteinExistence type="predicted"/>
<sequence>MAVGEGFSQYTASLPGPSAVSSSRCSSSERLFSHVKPLCLFRYNPSYSPAHSPRSGLEPDSRNVTSGALRALERCFRLAGRSKARNSFPAVALGQTLAFIGSQVGNASLCAAAICSPGGPAV</sequence>
<reference evidence="1" key="1">
    <citation type="submission" date="2009-11" db="EMBL/GenBank/DDBJ databases">
        <authorList>
            <consortium name="US DOE Joint Genome Institute (JGI-PGF)"/>
            <person name="Ottilar R."/>
            <person name="Schmutz J."/>
            <person name="Salamov A."/>
            <person name="Cheng J.F."/>
            <person name="Lucas S."/>
            <person name="Pitluck S."/>
            <person name="Gundlach H."/>
            <person name="Guo Y."/>
            <person name="Haberer G."/>
            <person name="Nasrallah J."/>
            <person name="Mayer K.F.X."/>
            <person name="van de Peer Y."/>
            <person name="Weigel D."/>
            <person name="Grigoriev I.V."/>
        </authorList>
    </citation>
    <scope>NUCLEOTIDE SEQUENCE</scope>
    <source>
        <strain evidence="1">Nigerian</strain>
    </source>
</reference>
<reference evidence="1" key="2">
    <citation type="journal article" date="2010" name="Science">
        <title>The genome of the Western clawed frog Xenopus tropicalis.</title>
        <authorList>
            <person name="Hellsten U."/>
            <person name="Harland R.M."/>
            <person name="Gilchrist M.J."/>
            <person name="Hendrix D."/>
            <person name="Jurka J."/>
            <person name="Kapitonov V."/>
            <person name="Ovcharenko I."/>
            <person name="Putnam N.H."/>
            <person name="Shu S."/>
            <person name="Taher L."/>
            <person name="Blitz I.L."/>
            <person name="Blumberg B."/>
            <person name="Dichmann D.S."/>
            <person name="Dubchak I."/>
            <person name="Amaya E."/>
            <person name="Detter J.C."/>
            <person name="Fletcher R."/>
            <person name="Gerhard D.S."/>
            <person name="Goodstein D."/>
            <person name="Graves T."/>
            <person name="Grigoriev I.V."/>
            <person name="Grimwood J."/>
            <person name="Kawashima T."/>
            <person name="Lindquist E."/>
            <person name="Lucas S.M."/>
            <person name="Mead P.E."/>
            <person name="Mitros T."/>
            <person name="Ogino H."/>
            <person name="Ohta Y."/>
            <person name="Poliakov A.V."/>
            <person name="Pollet N."/>
            <person name="Robert J."/>
            <person name="Salamov A."/>
            <person name="Sater A.K."/>
            <person name="Schmutz J."/>
            <person name="Terry A."/>
            <person name="Vize P.D."/>
            <person name="Warren W.C."/>
            <person name="Wells D."/>
            <person name="Wills A."/>
            <person name="Wilson R.K."/>
            <person name="Zimmerman L.B."/>
            <person name="Zorn A.M."/>
            <person name="Grainger R."/>
            <person name="Grammer T."/>
            <person name="Khokha M.K."/>
            <person name="Richardson P.M."/>
            <person name="Rokhsar D.S."/>
        </authorList>
    </citation>
    <scope>NUCLEOTIDE SEQUENCE [LARGE SCALE GENOMIC DNA]</scope>
    <source>
        <strain evidence="1">Nigerian</strain>
    </source>
</reference>
<protein>
    <submittedName>
        <fullName evidence="1">Uncharacterized protein</fullName>
    </submittedName>
</protein>
<reference evidence="1" key="3">
    <citation type="submission" date="2016-05" db="EMBL/GenBank/DDBJ databases">
        <title>WGS assembly of Xenopus tropicalis.</title>
        <authorList>
            <person name="Sessions A."/>
            <person name="Jenkins J."/>
            <person name="Mitros T."/>
            <person name="Lyons J.T."/>
            <person name="Dichmann D.S."/>
            <person name="Robert J."/>
            <person name="Harland R.M."/>
            <person name="Rokhsar D.S."/>
        </authorList>
    </citation>
    <scope>NUCLEOTIDE SEQUENCE</scope>
    <source>
        <strain evidence="1">Nigerian</strain>
    </source>
</reference>
<name>A0A1B8Y3E7_XENTR</name>